<proteinExistence type="predicted"/>
<keyword evidence="2" id="KW-1185">Reference proteome</keyword>
<dbReference type="AlphaFoldDB" id="A0A6A6NUX2"/>
<sequence>MTTNSRPPTISPPSLPSLQFSRVPGSRENLSNPYFFFLPPFSLFSELCYPLTPSPDAPHHASTSALCQFLSAAVGNQSLLLGPVSPGLVCKRETRNTGDTVLIWDGNSCTEELSRKGSVDFSRLEQESHRKSQCTVALLLPPGVGSFRRRLPGRSRCHMSACLPIGQAAGGSQLHFSHSETVRLRADDVTRPVFVAPPQKL</sequence>
<protein>
    <submittedName>
        <fullName evidence="1">Uncharacterized protein</fullName>
    </submittedName>
</protein>
<name>A0A6A6NUX2_9PEZI</name>
<dbReference type="EMBL" id="MU001687">
    <property type="protein sequence ID" value="KAF2455287.1"/>
    <property type="molecule type" value="Genomic_DNA"/>
</dbReference>
<gene>
    <name evidence="1" type="ORF">BDY21DRAFT_72736</name>
</gene>
<organism evidence="1 2">
    <name type="scientific">Lineolata rhizophorae</name>
    <dbReference type="NCBI Taxonomy" id="578093"/>
    <lineage>
        <taxon>Eukaryota</taxon>
        <taxon>Fungi</taxon>
        <taxon>Dikarya</taxon>
        <taxon>Ascomycota</taxon>
        <taxon>Pezizomycotina</taxon>
        <taxon>Dothideomycetes</taxon>
        <taxon>Dothideomycetes incertae sedis</taxon>
        <taxon>Lineolatales</taxon>
        <taxon>Lineolataceae</taxon>
        <taxon>Lineolata</taxon>
    </lineage>
</organism>
<accession>A0A6A6NUX2</accession>
<evidence type="ECO:0000313" key="2">
    <source>
        <dbReference type="Proteomes" id="UP000799766"/>
    </source>
</evidence>
<reference evidence="1" key="1">
    <citation type="journal article" date="2020" name="Stud. Mycol.">
        <title>101 Dothideomycetes genomes: a test case for predicting lifestyles and emergence of pathogens.</title>
        <authorList>
            <person name="Haridas S."/>
            <person name="Albert R."/>
            <person name="Binder M."/>
            <person name="Bloem J."/>
            <person name="Labutti K."/>
            <person name="Salamov A."/>
            <person name="Andreopoulos B."/>
            <person name="Baker S."/>
            <person name="Barry K."/>
            <person name="Bills G."/>
            <person name="Bluhm B."/>
            <person name="Cannon C."/>
            <person name="Castanera R."/>
            <person name="Culley D."/>
            <person name="Daum C."/>
            <person name="Ezra D."/>
            <person name="Gonzalez J."/>
            <person name="Henrissat B."/>
            <person name="Kuo A."/>
            <person name="Liang C."/>
            <person name="Lipzen A."/>
            <person name="Lutzoni F."/>
            <person name="Magnuson J."/>
            <person name="Mondo S."/>
            <person name="Nolan M."/>
            <person name="Ohm R."/>
            <person name="Pangilinan J."/>
            <person name="Park H.-J."/>
            <person name="Ramirez L."/>
            <person name="Alfaro M."/>
            <person name="Sun H."/>
            <person name="Tritt A."/>
            <person name="Yoshinaga Y."/>
            <person name="Zwiers L.-H."/>
            <person name="Turgeon B."/>
            <person name="Goodwin S."/>
            <person name="Spatafora J."/>
            <person name="Crous P."/>
            <person name="Grigoriev I."/>
        </authorList>
    </citation>
    <scope>NUCLEOTIDE SEQUENCE</scope>
    <source>
        <strain evidence="1">ATCC 16933</strain>
    </source>
</reference>
<dbReference type="Proteomes" id="UP000799766">
    <property type="component" value="Unassembled WGS sequence"/>
</dbReference>
<evidence type="ECO:0000313" key="1">
    <source>
        <dbReference type="EMBL" id="KAF2455287.1"/>
    </source>
</evidence>